<comment type="caution">
    <text evidence="1">The sequence shown here is derived from an EMBL/GenBank/DDBJ whole genome shotgun (WGS) entry which is preliminary data.</text>
</comment>
<keyword evidence="2" id="KW-1185">Reference proteome</keyword>
<dbReference type="Proteomes" id="UP000267585">
    <property type="component" value="Unassembled WGS sequence"/>
</dbReference>
<evidence type="ECO:0000313" key="2">
    <source>
        <dbReference type="Proteomes" id="UP000267585"/>
    </source>
</evidence>
<reference evidence="1 2" key="1">
    <citation type="submission" date="2018-11" db="EMBL/GenBank/DDBJ databases">
        <title>Arenibacter aquaticus sp.nov., a marine bacterium isolated from surface seawater in the South China Sea.</title>
        <authorList>
            <person name="Guo J."/>
            <person name="Sun J."/>
        </authorList>
    </citation>
    <scope>NUCLEOTIDE SEQUENCE [LARGE SCALE GENOMIC DNA]</scope>
    <source>
        <strain evidence="1 2">GUO666</strain>
    </source>
</reference>
<sequence>MQKIVLIIIAMVVNEVTANHDHVVNQKAEQVNETVALMSSSCHDPFGKWSEDRRQAPALSYCLPIGPRWPVDLFINFRAN</sequence>
<protein>
    <submittedName>
        <fullName evidence="1">Uncharacterized protein</fullName>
    </submittedName>
</protein>
<accession>A0A3S0ALV0</accession>
<organism evidence="1 2">
    <name type="scientific">Arenibacter aquaticus</name>
    <dbReference type="NCBI Taxonomy" id="2489054"/>
    <lineage>
        <taxon>Bacteria</taxon>
        <taxon>Pseudomonadati</taxon>
        <taxon>Bacteroidota</taxon>
        <taxon>Flavobacteriia</taxon>
        <taxon>Flavobacteriales</taxon>
        <taxon>Flavobacteriaceae</taxon>
        <taxon>Arenibacter</taxon>
    </lineage>
</organism>
<evidence type="ECO:0000313" key="1">
    <source>
        <dbReference type="EMBL" id="RTE53102.1"/>
    </source>
</evidence>
<name>A0A3S0ALV0_9FLAO</name>
<dbReference type="AlphaFoldDB" id="A0A3S0ALV0"/>
<dbReference type="EMBL" id="RQPJ01000008">
    <property type="protein sequence ID" value="RTE53102.1"/>
    <property type="molecule type" value="Genomic_DNA"/>
</dbReference>
<dbReference type="RefSeq" id="WP_126162833.1">
    <property type="nucleotide sequence ID" value="NZ_RQPJ01000008.1"/>
</dbReference>
<gene>
    <name evidence="1" type="ORF">EHW67_13050</name>
</gene>
<proteinExistence type="predicted"/>